<evidence type="ECO:0000313" key="2">
    <source>
        <dbReference type="Proteomes" id="UP000598775"/>
    </source>
</evidence>
<protein>
    <submittedName>
        <fullName evidence="1">Uncharacterized protein</fullName>
    </submittedName>
</protein>
<comment type="caution">
    <text evidence="1">The sequence shown here is derived from an EMBL/GenBank/DDBJ whole genome shotgun (WGS) entry which is preliminary data.</text>
</comment>
<gene>
    <name evidence="1" type="ORF">GCM10011399_03670</name>
</gene>
<keyword evidence="2" id="KW-1185">Reference proteome</keyword>
<dbReference type="AlphaFoldDB" id="A0A917EUA3"/>
<evidence type="ECO:0000313" key="1">
    <source>
        <dbReference type="EMBL" id="GGF13033.1"/>
    </source>
</evidence>
<reference evidence="1 2" key="1">
    <citation type="journal article" date="2014" name="Int. J. Syst. Evol. Microbiol.">
        <title>Complete genome sequence of Corynebacterium casei LMG S-19264T (=DSM 44701T), isolated from a smear-ripened cheese.</title>
        <authorList>
            <consortium name="US DOE Joint Genome Institute (JGI-PGF)"/>
            <person name="Walter F."/>
            <person name="Albersmeier A."/>
            <person name="Kalinowski J."/>
            <person name="Ruckert C."/>
        </authorList>
    </citation>
    <scope>NUCLEOTIDE SEQUENCE [LARGE SCALE GENOMIC DNA]</scope>
    <source>
        <strain evidence="1 2">CGMCC 1.12976</strain>
    </source>
</reference>
<sequence length="137" mass="15421">MPKRRRHRRSVSLVELEDLGPYVIRPQQNLDALEDMARGQAAFGGGMRARILPERVDGTRVLTVMVLYTSTRARVATLDPKIAKKMSRKVRWLWLIQRVVSCEAAVDADPNSPNYLDITLNPGTPTLPVRDLSSRAN</sequence>
<proteinExistence type="predicted"/>
<accession>A0A917EUA3</accession>
<dbReference type="Proteomes" id="UP000598775">
    <property type="component" value="Unassembled WGS sequence"/>
</dbReference>
<name>A0A917EUA3_9MICO</name>
<dbReference type="RefSeq" id="WP_188672778.1">
    <property type="nucleotide sequence ID" value="NZ_BMGP01000001.1"/>
</dbReference>
<organism evidence="1 2">
    <name type="scientific">Subtercola lobariae</name>
    <dbReference type="NCBI Taxonomy" id="1588641"/>
    <lineage>
        <taxon>Bacteria</taxon>
        <taxon>Bacillati</taxon>
        <taxon>Actinomycetota</taxon>
        <taxon>Actinomycetes</taxon>
        <taxon>Micrococcales</taxon>
        <taxon>Microbacteriaceae</taxon>
        <taxon>Subtercola</taxon>
    </lineage>
</organism>
<dbReference type="EMBL" id="BMGP01000001">
    <property type="protein sequence ID" value="GGF13033.1"/>
    <property type="molecule type" value="Genomic_DNA"/>
</dbReference>